<feature type="region of interest" description="Disordered" evidence="1">
    <location>
        <begin position="59"/>
        <end position="79"/>
    </location>
</feature>
<protein>
    <submittedName>
        <fullName evidence="2">Uncharacterized protein</fullName>
    </submittedName>
</protein>
<proteinExistence type="predicted"/>
<accession>A0A9I9E8T1</accession>
<dbReference type="Gramene" id="MELO3C030361.2.1">
    <property type="protein sequence ID" value="MELO3C030361.2.1"/>
    <property type="gene ID" value="MELO3C030361.2"/>
</dbReference>
<dbReference type="AlphaFoldDB" id="A0A9I9E8T1"/>
<name>A0A9I9E8T1_CUCME</name>
<reference evidence="2" key="1">
    <citation type="submission" date="2023-03" db="UniProtKB">
        <authorList>
            <consortium name="EnsemblPlants"/>
        </authorList>
    </citation>
    <scope>IDENTIFICATION</scope>
</reference>
<evidence type="ECO:0000313" key="2">
    <source>
        <dbReference type="EnsemblPlants" id="MELO3C030361.2.1"/>
    </source>
</evidence>
<evidence type="ECO:0000256" key="1">
    <source>
        <dbReference type="SAM" id="MobiDB-lite"/>
    </source>
</evidence>
<feature type="compositionally biased region" description="Polar residues" evidence="1">
    <location>
        <begin position="12"/>
        <end position="22"/>
    </location>
</feature>
<dbReference type="EnsemblPlants" id="MELO3C030361.2.1">
    <property type="protein sequence ID" value="MELO3C030361.2.1"/>
    <property type="gene ID" value="MELO3C030361.2"/>
</dbReference>
<feature type="region of interest" description="Disordered" evidence="1">
    <location>
        <begin position="1"/>
        <end position="22"/>
    </location>
</feature>
<organism evidence="2">
    <name type="scientific">Cucumis melo</name>
    <name type="common">Muskmelon</name>
    <dbReference type="NCBI Taxonomy" id="3656"/>
    <lineage>
        <taxon>Eukaryota</taxon>
        <taxon>Viridiplantae</taxon>
        <taxon>Streptophyta</taxon>
        <taxon>Embryophyta</taxon>
        <taxon>Tracheophyta</taxon>
        <taxon>Spermatophyta</taxon>
        <taxon>Magnoliopsida</taxon>
        <taxon>eudicotyledons</taxon>
        <taxon>Gunneridae</taxon>
        <taxon>Pentapetalae</taxon>
        <taxon>rosids</taxon>
        <taxon>fabids</taxon>
        <taxon>Cucurbitales</taxon>
        <taxon>Cucurbitaceae</taxon>
        <taxon>Benincaseae</taxon>
        <taxon>Cucumis</taxon>
    </lineage>
</organism>
<sequence length="79" mass="8537">MSIKKDLVPKQAASSLRPSSDKTSSILLVSIEFAKSSTNKESLILMTGDYDYPGTQSPNLIENFPMGESNRKQATSALA</sequence>